<dbReference type="RefSeq" id="WP_130406259.1">
    <property type="nucleotide sequence ID" value="NZ_SHKK01000001.1"/>
</dbReference>
<gene>
    <name evidence="1" type="ORF">EV382_5350</name>
</gene>
<organism evidence="1 2">
    <name type="scientific">Micromonospora violae</name>
    <dbReference type="NCBI Taxonomy" id="1278207"/>
    <lineage>
        <taxon>Bacteria</taxon>
        <taxon>Bacillati</taxon>
        <taxon>Actinomycetota</taxon>
        <taxon>Actinomycetes</taxon>
        <taxon>Micromonosporales</taxon>
        <taxon>Micromonosporaceae</taxon>
        <taxon>Micromonospora</taxon>
    </lineage>
</organism>
<dbReference type="OrthoDB" id="5188853at2"/>
<sequence>MHPVLSEYVKRAGFDEARSRRMVNGLRVLQEIAAKGDQPITYAVFAEKLQPGLAPLATGAILEDIGVFCNQAGWPNVTCFVVSATTGECSNGFTKISSESPMVARDAAWFAYAVYKSAPHVDDEI</sequence>
<dbReference type="AlphaFoldDB" id="A0A4V2FPQ7"/>
<keyword evidence="2" id="KW-1185">Reference proteome</keyword>
<reference evidence="1 2" key="1">
    <citation type="submission" date="2019-02" db="EMBL/GenBank/DDBJ databases">
        <title>Sequencing the genomes of 1000 actinobacteria strains.</title>
        <authorList>
            <person name="Klenk H.-P."/>
        </authorList>
    </citation>
    <scope>NUCLEOTIDE SEQUENCE [LARGE SCALE GENOMIC DNA]</scope>
    <source>
        <strain evidence="1 2">DSM 45888</strain>
    </source>
</reference>
<evidence type="ECO:0000313" key="2">
    <source>
        <dbReference type="Proteomes" id="UP000293781"/>
    </source>
</evidence>
<dbReference type="EMBL" id="SHKK01000001">
    <property type="protein sequence ID" value="RZT82050.1"/>
    <property type="molecule type" value="Genomic_DNA"/>
</dbReference>
<accession>A0A4V2FPQ7</accession>
<evidence type="ECO:0000313" key="1">
    <source>
        <dbReference type="EMBL" id="RZT82050.1"/>
    </source>
</evidence>
<comment type="caution">
    <text evidence="1">The sequence shown here is derived from an EMBL/GenBank/DDBJ whole genome shotgun (WGS) entry which is preliminary data.</text>
</comment>
<name>A0A4V2FPQ7_9ACTN</name>
<dbReference type="Proteomes" id="UP000293781">
    <property type="component" value="Unassembled WGS sequence"/>
</dbReference>
<proteinExistence type="predicted"/>
<protein>
    <submittedName>
        <fullName evidence="1">Uncharacterized protein</fullName>
    </submittedName>
</protein>